<evidence type="ECO:0000256" key="2">
    <source>
        <dbReference type="ARBA" id="ARBA00023277"/>
    </source>
</evidence>
<dbReference type="EMBL" id="NPEU01000027">
    <property type="protein sequence ID" value="RAI41018.1"/>
    <property type="molecule type" value="Genomic_DNA"/>
</dbReference>
<dbReference type="PANTHER" id="PTHR36120:SF2">
    <property type="entry name" value="FUCOSE ISOMERASE"/>
    <property type="match status" value="1"/>
</dbReference>
<evidence type="ECO:0000256" key="1">
    <source>
        <dbReference type="ARBA" id="ARBA00023235"/>
    </source>
</evidence>
<dbReference type="GO" id="GO:0005737">
    <property type="term" value="C:cytoplasm"/>
    <property type="evidence" value="ECO:0007669"/>
    <property type="project" value="InterPro"/>
</dbReference>
<keyword evidence="2" id="KW-0119">Carbohydrate metabolism</keyword>
<reference evidence="3 4" key="1">
    <citation type="submission" date="2017-07" db="EMBL/GenBank/DDBJ databases">
        <title>Draft Genome Sequences of Select Purple Nonsulfur Bacteria.</title>
        <authorList>
            <person name="Lasarre B."/>
            <person name="Mckinlay J.B."/>
        </authorList>
    </citation>
    <scope>NUCLEOTIDE SEQUENCE [LARGE SCALE GENOMIC DNA]</scope>
    <source>
        <strain evidence="3 4">DSM 11907</strain>
    </source>
</reference>
<accession>A0A327L057</accession>
<dbReference type="RefSeq" id="WP_111355801.1">
    <property type="nucleotide sequence ID" value="NZ_NHSK01000121.1"/>
</dbReference>
<dbReference type="GO" id="GO:0005996">
    <property type="term" value="P:monosaccharide metabolic process"/>
    <property type="evidence" value="ECO:0007669"/>
    <property type="project" value="InterPro"/>
</dbReference>
<evidence type="ECO:0008006" key="5">
    <source>
        <dbReference type="Google" id="ProtNLM"/>
    </source>
</evidence>
<protein>
    <recommendedName>
        <fullName evidence="5">L-fucose isomerase C-terminal domain-containing protein</fullName>
    </recommendedName>
</protein>
<comment type="caution">
    <text evidence="3">The sequence shown here is derived from an EMBL/GenBank/DDBJ whole genome shotgun (WGS) entry which is preliminary data.</text>
</comment>
<proteinExistence type="predicted"/>
<dbReference type="Proteomes" id="UP000248863">
    <property type="component" value="Unassembled WGS sequence"/>
</dbReference>
<sequence length="439" mass="47698">MRIQPVLLASPVYYPADLFTSVAAALTEQIRKIVPAEVDIASPVHLTDQGAVERHLAAGSDGVPLLVALSGAVQPWLLSIAKAVPRSLLWWPFPGGGLFDAAGEQVARTLASHNAMPAVMDCWAHLRNRGVRVERVFDAASFARTCGAAAAIDRLRATRLLIIGYTQSWVVSASVDERRIEDRLGIRCVHLGLEELFAAYEAVPAGPEVSAFAAEYLGAAAACVEPRRQHVEDAYRLFVAMKTLMERHACNAVTISCFSLVRQLRVTSCLALSLLNDTPGMVAACEGDLDAAVSMIVGKAVTGLPVFMGNPVYYPDDRLDLVHCTAPRRLAGGPTTYTVRSHHETGESVAQRIEVASPCRATIFRIGNEFSEATVFPAELIGNPDEDTCRTQFRFKIDSSEKRIDQSLGCHHMVVFADCVDELKAVFERHLGLHVRQAA</sequence>
<keyword evidence="4" id="KW-1185">Reference proteome</keyword>
<dbReference type="SUPFAM" id="SSF53743">
    <property type="entry name" value="FucI/AraA N-terminal and middle domains"/>
    <property type="match status" value="1"/>
</dbReference>
<dbReference type="GO" id="GO:0016861">
    <property type="term" value="F:intramolecular oxidoreductase activity, interconverting aldoses and ketoses"/>
    <property type="evidence" value="ECO:0007669"/>
    <property type="project" value="InterPro"/>
</dbReference>
<name>A0A327L057_9BRAD</name>
<evidence type="ECO:0000313" key="3">
    <source>
        <dbReference type="EMBL" id="RAI41018.1"/>
    </source>
</evidence>
<organism evidence="3 4">
    <name type="scientific">Rhodoplanes elegans</name>
    <dbReference type="NCBI Taxonomy" id="29408"/>
    <lineage>
        <taxon>Bacteria</taxon>
        <taxon>Pseudomonadati</taxon>
        <taxon>Pseudomonadota</taxon>
        <taxon>Alphaproteobacteria</taxon>
        <taxon>Hyphomicrobiales</taxon>
        <taxon>Nitrobacteraceae</taxon>
        <taxon>Rhodoplanes</taxon>
    </lineage>
</organism>
<dbReference type="InterPro" id="IPR009015">
    <property type="entry name" value="Fucose_isomerase_N/cen_sf"/>
</dbReference>
<dbReference type="PANTHER" id="PTHR36120">
    <property type="entry name" value="FUCOSE ISOMERASE"/>
    <property type="match status" value="1"/>
</dbReference>
<keyword evidence="1" id="KW-0413">Isomerase</keyword>
<gene>
    <name evidence="3" type="ORF">CH338_04435</name>
</gene>
<dbReference type="OrthoDB" id="5838738at2"/>
<dbReference type="AlphaFoldDB" id="A0A327L057"/>
<evidence type="ECO:0000313" key="4">
    <source>
        <dbReference type="Proteomes" id="UP000248863"/>
    </source>
</evidence>